<dbReference type="InterPro" id="IPR036047">
    <property type="entry name" value="F-box-like_dom_sf"/>
</dbReference>
<accession>A0A7J6FXK1</accession>
<dbReference type="InterPro" id="IPR013187">
    <property type="entry name" value="F-box-assoc_dom_typ3"/>
</dbReference>
<evidence type="ECO:0000259" key="1">
    <source>
        <dbReference type="PROSITE" id="PS50181"/>
    </source>
</evidence>
<reference evidence="2 3" key="1">
    <citation type="journal article" date="2020" name="bioRxiv">
        <title>Sequence and annotation of 42 cannabis genomes reveals extensive copy number variation in cannabinoid synthesis and pathogen resistance genes.</title>
        <authorList>
            <person name="Mckernan K.J."/>
            <person name="Helbert Y."/>
            <person name="Kane L.T."/>
            <person name="Ebling H."/>
            <person name="Zhang L."/>
            <person name="Liu B."/>
            <person name="Eaton Z."/>
            <person name="Mclaughlin S."/>
            <person name="Kingan S."/>
            <person name="Baybayan P."/>
            <person name="Concepcion G."/>
            <person name="Jordan M."/>
            <person name="Riva A."/>
            <person name="Barbazuk W."/>
            <person name="Harkins T."/>
        </authorList>
    </citation>
    <scope>NUCLEOTIDE SEQUENCE [LARGE SCALE GENOMIC DNA]</scope>
    <source>
        <strain evidence="3">cv. Jamaican Lion 4</strain>
        <tissue evidence="2">Leaf</tissue>
    </source>
</reference>
<dbReference type="PANTHER" id="PTHR31672">
    <property type="entry name" value="BNACNNG10540D PROTEIN"/>
    <property type="match status" value="1"/>
</dbReference>
<evidence type="ECO:0000313" key="2">
    <source>
        <dbReference type="EMBL" id="KAF4375483.1"/>
    </source>
</evidence>
<proteinExistence type="predicted"/>
<dbReference type="EMBL" id="JAATIP010000090">
    <property type="protein sequence ID" value="KAF4375483.1"/>
    <property type="molecule type" value="Genomic_DNA"/>
</dbReference>
<dbReference type="PROSITE" id="PS50181">
    <property type="entry name" value="FBOX"/>
    <property type="match status" value="1"/>
</dbReference>
<protein>
    <recommendedName>
        <fullName evidence="1">F-box domain-containing protein</fullName>
    </recommendedName>
</protein>
<dbReference type="Proteomes" id="UP000525078">
    <property type="component" value="Unassembled WGS sequence"/>
</dbReference>
<dbReference type="NCBIfam" id="TIGR01640">
    <property type="entry name" value="F_box_assoc_1"/>
    <property type="match status" value="1"/>
</dbReference>
<comment type="caution">
    <text evidence="2">The sequence shown here is derived from an EMBL/GenBank/DDBJ whole genome shotgun (WGS) entry which is preliminary data.</text>
</comment>
<feature type="domain" description="F-box" evidence="1">
    <location>
        <begin position="29"/>
        <end position="74"/>
    </location>
</feature>
<dbReference type="AlphaFoldDB" id="A0A7J6FXK1"/>
<dbReference type="InterPro" id="IPR017451">
    <property type="entry name" value="F-box-assoc_interact_dom"/>
</dbReference>
<dbReference type="InterPro" id="IPR050796">
    <property type="entry name" value="SCF_F-box_component"/>
</dbReference>
<dbReference type="SUPFAM" id="SSF81383">
    <property type="entry name" value="F-box domain"/>
    <property type="match status" value="1"/>
</dbReference>
<dbReference type="InterPro" id="IPR001810">
    <property type="entry name" value="F-box_dom"/>
</dbReference>
<evidence type="ECO:0000313" key="3">
    <source>
        <dbReference type="Proteomes" id="UP000525078"/>
    </source>
</evidence>
<organism evidence="2 3">
    <name type="scientific">Cannabis sativa</name>
    <name type="common">Hemp</name>
    <name type="synonym">Marijuana</name>
    <dbReference type="NCBI Taxonomy" id="3483"/>
    <lineage>
        <taxon>Eukaryota</taxon>
        <taxon>Viridiplantae</taxon>
        <taxon>Streptophyta</taxon>
        <taxon>Embryophyta</taxon>
        <taxon>Tracheophyta</taxon>
        <taxon>Spermatophyta</taxon>
        <taxon>Magnoliopsida</taxon>
        <taxon>eudicotyledons</taxon>
        <taxon>Gunneridae</taxon>
        <taxon>Pentapetalae</taxon>
        <taxon>rosids</taxon>
        <taxon>fabids</taxon>
        <taxon>Rosales</taxon>
        <taxon>Cannabaceae</taxon>
        <taxon>Cannabis</taxon>
    </lineage>
</organism>
<dbReference type="Pfam" id="PF00646">
    <property type="entry name" value="F-box"/>
    <property type="match status" value="1"/>
</dbReference>
<name>A0A7J6FXK1_CANSA</name>
<dbReference type="Gene3D" id="1.20.1280.50">
    <property type="match status" value="1"/>
</dbReference>
<dbReference type="Pfam" id="PF08268">
    <property type="entry name" value="FBA_3"/>
    <property type="match status" value="1"/>
</dbReference>
<gene>
    <name evidence="2" type="ORF">F8388_024142</name>
</gene>
<sequence length="473" mass="53686">MWKEVHDSRMEFDQFLELRMARKRNQIYGSTINDIPSEIVVMFFHSLPTKSILFCKCVCKKWRNLIFESDFAKLNFAQAKPKIFVRTLDSVRVSRILYLVEPEIQDDPGFDLNLGKDNMELNAKLKIPLRNPESVLKNQDKKRGHNLKPKEQKYNIVNSCNGLLCLSEPWRNDPITVCNPVTGEFINLPPPTCDDEDLNGTIDCGFGFSPRSGQYKVLRIYQHNTYSNSFAVVHTLRTDSWRSVIDHVPHSSYKLGFPTYLERALYKSSSSSVGQSWSKMFAVESEFLPLGLYQPLHYFKSGAVLLFRNSSGGFMYMNSNGKCKYLGLCGLKSRYKILFHIPSLIPLKDIVFENDKNNNIEILNVNTRCGMLKLHNETESKDLILKRQSETAAYGYLHSPSSSLEDLVHYPELAILAVMGNMVVGKIKAPQMAESVVVVVNSEIVAVAKYLEIVVARSSGIVAETDPGKTKEN</sequence>